<accession>A0ABW6M1S8</accession>
<dbReference type="InterPro" id="IPR009057">
    <property type="entry name" value="Homeodomain-like_sf"/>
</dbReference>
<keyword evidence="1" id="KW-0678">Repressor</keyword>
<dbReference type="InterPro" id="IPR001647">
    <property type="entry name" value="HTH_TetR"/>
</dbReference>
<keyword evidence="8" id="KW-1185">Reference proteome</keyword>
<dbReference type="InterPro" id="IPR039538">
    <property type="entry name" value="BetI_C"/>
</dbReference>
<dbReference type="SUPFAM" id="SSF46689">
    <property type="entry name" value="Homeodomain-like"/>
    <property type="match status" value="1"/>
</dbReference>
<dbReference type="Pfam" id="PF00440">
    <property type="entry name" value="TetR_N"/>
    <property type="match status" value="1"/>
</dbReference>
<dbReference type="InterPro" id="IPR050109">
    <property type="entry name" value="HTH-type_TetR-like_transc_reg"/>
</dbReference>
<dbReference type="Proteomes" id="UP001601303">
    <property type="component" value="Unassembled WGS sequence"/>
</dbReference>
<evidence type="ECO:0000256" key="3">
    <source>
        <dbReference type="ARBA" id="ARBA00023125"/>
    </source>
</evidence>
<evidence type="ECO:0000259" key="6">
    <source>
        <dbReference type="PROSITE" id="PS50977"/>
    </source>
</evidence>
<evidence type="ECO:0000313" key="8">
    <source>
        <dbReference type="Proteomes" id="UP001601303"/>
    </source>
</evidence>
<name>A0ABW6M1S8_9ACTN</name>
<dbReference type="Gene3D" id="1.10.357.10">
    <property type="entry name" value="Tetracycline Repressor, domain 2"/>
    <property type="match status" value="1"/>
</dbReference>
<gene>
    <name evidence="7" type="ORF">ACFYNQ_16235</name>
</gene>
<organism evidence="7 8">
    <name type="scientific">Streptomyces hokutonensis</name>
    <dbReference type="NCBI Taxonomy" id="1306990"/>
    <lineage>
        <taxon>Bacteria</taxon>
        <taxon>Bacillati</taxon>
        <taxon>Actinomycetota</taxon>
        <taxon>Actinomycetes</taxon>
        <taxon>Kitasatosporales</taxon>
        <taxon>Streptomycetaceae</taxon>
        <taxon>Streptomyces</taxon>
    </lineage>
</organism>
<dbReference type="SUPFAM" id="SSF48498">
    <property type="entry name" value="Tetracyclin repressor-like, C-terminal domain"/>
    <property type="match status" value="1"/>
</dbReference>
<evidence type="ECO:0000256" key="4">
    <source>
        <dbReference type="ARBA" id="ARBA00023163"/>
    </source>
</evidence>
<evidence type="ECO:0000313" key="7">
    <source>
        <dbReference type="EMBL" id="MFE9600106.1"/>
    </source>
</evidence>
<dbReference type="PANTHER" id="PTHR30055:SF234">
    <property type="entry name" value="HTH-TYPE TRANSCRIPTIONAL REGULATOR BETI"/>
    <property type="match status" value="1"/>
</dbReference>
<feature type="DNA-binding region" description="H-T-H motif" evidence="5">
    <location>
        <begin position="34"/>
        <end position="53"/>
    </location>
</feature>
<protein>
    <submittedName>
        <fullName evidence="7">TetR/AcrR family transcriptional regulator</fullName>
    </submittedName>
</protein>
<evidence type="ECO:0000256" key="5">
    <source>
        <dbReference type="PROSITE-ProRule" id="PRU00335"/>
    </source>
</evidence>
<keyword evidence="2" id="KW-0805">Transcription regulation</keyword>
<dbReference type="RefSeq" id="WP_388106431.1">
    <property type="nucleotide sequence ID" value="NZ_JBIAHM010000005.1"/>
</dbReference>
<dbReference type="Pfam" id="PF13977">
    <property type="entry name" value="TetR_C_6"/>
    <property type="match status" value="1"/>
</dbReference>
<dbReference type="PANTHER" id="PTHR30055">
    <property type="entry name" value="HTH-TYPE TRANSCRIPTIONAL REGULATOR RUTR"/>
    <property type="match status" value="1"/>
</dbReference>
<evidence type="ECO:0000256" key="1">
    <source>
        <dbReference type="ARBA" id="ARBA00022491"/>
    </source>
</evidence>
<feature type="domain" description="HTH tetR-type" evidence="6">
    <location>
        <begin position="11"/>
        <end position="71"/>
    </location>
</feature>
<dbReference type="InterPro" id="IPR036271">
    <property type="entry name" value="Tet_transcr_reg_TetR-rel_C_sf"/>
</dbReference>
<proteinExistence type="predicted"/>
<keyword evidence="4" id="KW-0804">Transcription</keyword>
<reference evidence="7 8" key="1">
    <citation type="submission" date="2024-10" db="EMBL/GenBank/DDBJ databases">
        <title>The Natural Products Discovery Center: Release of the First 8490 Sequenced Strains for Exploring Actinobacteria Biosynthetic Diversity.</title>
        <authorList>
            <person name="Kalkreuter E."/>
            <person name="Kautsar S.A."/>
            <person name="Yang D."/>
            <person name="Bader C.D."/>
            <person name="Teijaro C.N."/>
            <person name="Fluegel L."/>
            <person name="Davis C.M."/>
            <person name="Simpson J.R."/>
            <person name="Lauterbach L."/>
            <person name="Steele A.D."/>
            <person name="Gui C."/>
            <person name="Meng S."/>
            <person name="Li G."/>
            <person name="Viehrig K."/>
            <person name="Ye F."/>
            <person name="Su P."/>
            <person name="Kiefer A.F."/>
            <person name="Nichols A."/>
            <person name="Cepeda A.J."/>
            <person name="Yan W."/>
            <person name="Fan B."/>
            <person name="Jiang Y."/>
            <person name="Adhikari A."/>
            <person name="Zheng C.-J."/>
            <person name="Schuster L."/>
            <person name="Cowan T.M."/>
            <person name="Smanski M.J."/>
            <person name="Chevrette M.G."/>
            <person name="De Carvalho L.P.S."/>
            <person name="Shen B."/>
        </authorList>
    </citation>
    <scope>NUCLEOTIDE SEQUENCE [LARGE SCALE GENOMIC DNA]</scope>
    <source>
        <strain evidence="7 8">NPDC006488</strain>
    </source>
</reference>
<comment type="caution">
    <text evidence="7">The sequence shown here is derived from an EMBL/GenBank/DDBJ whole genome shotgun (WGS) entry which is preliminary data.</text>
</comment>
<sequence>MGTKGRRLSPQKRRQEMIDAALDQADAVGLDRLTSRDIGTSIGVASGLVHHYFSSMDELIVEAFAQFATAEYDEMRSVIGPLPALPALCALVARQLTLPSRTARIWMSAWVAAPRRPELAEEVDRQMVVGLDVLADLFARGVDEGVFELSDPRVSAFRILVLLDGVLVQISMRAEKSYGDVTKIVWEAVEREVGLAPGTLSGHGGPAPTS</sequence>
<keyword evidence="3 5" id="KW-0238">DNA-binding</keyword>
<dbReference type="PROSITE" id="PS50977">
    <property type="entry name" value="HTH_TETR_2"/>
    <property type="match status" value="1"/>
</dbReference>
<dbReference type="EMBL" id="JBIAHM010000005">
    <property type="protein sequence ID" value="MFE9600106.1"/>
    <property type="molecule type" value="Genomic_DNA"/>
</dbReference>
<evidence type="ECO:0000256" key="2">
    <source>
        <dbReference type="ARBA" id="ARBA00023015"/>
    </source>
</evidence>